<comment type="caution">
    <text evidence="2">The sequence shown here is derived from an EMBL/GenBank/DDBJ whole genome shotgun (WGS) entry which is preliminary data.</text>
</comment>
<dbReference type="AlphaFoldDB" id="A0AAP8D583"/>
<dbReference type="EMBL" id="NCTK01000001">
    <property type="protein sequence ID" value="OYQ14556.1"/>
    <property type="molecule type" value="Genomic_DNA"/>
</dbReference>
<feature type="transmembrane region" description="Helical" evidence="1">
    <location>
        <begin position="74"/>
        <end position="97"/>
    </location>
</feature>
<dbReference type="Proteomes" id="UP000216164">
    <property type="component" value="Unassembled WGS sequence"/>
</dbReference>
<dbReference type="Pfam" id="PF10993">
    <property type="entry name" value="DUF2818"/>
    <property type="match status" value="1"/>
</dbReference>
<reference evidence="2 3" key="1">
    <citation type="submission" date="2017-04" db="EMBL/GenBank/DDBJ databases">
        <title>Genome Announcement: Closed genomes of Ralstonia solanacearum strains K60, UW551, and UW700.</title>
        <authorList>
            <person name="Hayes M."/>
            <person name="Macintyre A.M."/>
            <person name="Allen C."/>
        </authorList>
    </citation>
    <scope>NUCLEOTIDE SEQUENCE [LARGE SCALE GENOMIC DNA]</scope>
    <source>
        <strain evidence="2 3">UW25</strain>
    </source>
</reference>
<keyword evidence="1" id="KW-1133">Transmembrane helix</keyword>
<accession>A0AAP8D583</accession>
<feature type="transmembrane region" description="Helical" evidence="1">
    <location>
        <begin position="6"/>
        <end position="24"/>
    </location>
</feature>
<evidence type="ECO:0008006" key="4">
    <source>
        <dbReference type="Google" id="ProtNLM"/>
    </source>
</evidence>
<evidence type="ECO:0000313" key="2">
    <source>
        <dbReference type="EMBL" id="OYQ14556.1"/>
    </source>
</evidence>
<sequence>MGTTSTGSLFVIVLALICANLPFVNQRVLAVLPARWPRKPFWLRGIELMTMYAVVGLVGFGIESGQGNAFPQGWQFYAITACLMLVFAFPGFTWQYLVRHQRR</sequence>
<evidence type="ECO:0000313" key="3">
    <source>
        <dbReference type="Proteomes" id="UP000216164"/>
    </source>
</evidence>
<protein>
    <recommendedName>
        <fullName evidence="4">Transmembrane lipoprotein</fullName>
    </recommendedName>
</protein>
<keyword evidence="1" id="KW-0812">Transmembrane</keyword>
<gene>
    <name evidence="2" type="ORF">B7R77_15725</name>
</gene>
<proteinExistence type="predicted"/>
<feature type="transmembrane region" description="Helical" evidence="1">
    <location>
        <begin position="45"/>
        <end position="62"/>
    </location>
</feature>
<evidence type="ECO:0000256" key="1">
    <source>
        <dbReference type="SAM" id="Phobius"/>
    </source>
</evidence>
<dbReference type="InterPro" id="IPR016768">
    <property type="entry name" value="UCP019883"/>
</dbReference>
<keyword evidence="1" id="KW-0472">Membrane</keyword>
<dbReference type="PIRSF" id="PIRSF019883">
    <property type="entry name" value="UCP019883"/>
    <property type="match status" value="1"/>
</dbReference>
<name>A0AAP8D583_RALSL</name>
<dbReference type="RefSeq" id="WP_003272851.1">
    <property type="nucleotide sequence ID" value="NZ_NCTK01000001.1"/>
</dbReference>
<organism evidence="2 3">
    <name type="scientific">Ralstonia solanacearum K60</name>
    <dbReference type="NCBI Taxonomy" id="1091042"/>
    <lineage>
        <taxon>Bacteria</taxon>
        <taxon>Pseudomonadati</taxon>
        <taxon>Pseudomonadota</taxon>
        <taxon>Betaproteobacteria</taxon>
        <taxon>Burkholderiales</taxon>
        <taxon>Burkholderiaceae</taxon>
        <taxon>Ralstonia</taxon>
        <taxon>Ralstonia solanacearum species complex</taxon>
    </lineage>
</organism>